<dbReference type="Gene3D" id="6.10.250.3150">
    <property type="match status" value="1"/>
</dbReference>
<evidence type="ECO:0000313" key="8">
    <source>
        <dbReference type="Proteomes" id="UP000194143"/>
    </source>
</evidence>
<evidence type="ECO:0000256" key="4">
    <source>
        <dbReference type="SAM" id="SignalP"/>
    </source>
</evidence>
<gene>
    <name evidence="7" type="ORF">CAB88_06785</name>
</gene>
<evidence type="ECO:0000259" key="6">
    <source>
        <dbReference type="Pfam" id="PF24568"/>
    </source>
</evidence>
<dbReference type="SUPFAM" id="SSF51261">
    <property type="entry name" value="Duplicated hybrid motif"/>
    <property type="match status" value="1"/>
</dbReference>
<feature type="compositionally biased region" description="Basic and acidic residues" evidence="3">
    <location>
        <begin position="249"/>
        <end position="272"/>
    </location>
</feature>
<protein>
    <submittedName>
        <fullName evidence="7">Peptidase M24</fullName>
    </submittedName>
</protein>
<feature type="domain" description="Peptidoglycan hydrolase PcsB coiled-coil" evidence="6">
    <location>
        <begin position="104"/>
        <end position="177"/>
    </location>
</feature>
<dbReference type="Pfam" id="PF24568">
    <property type="entry name" value="CC_PcsB"/>
    <property type="match status" value="1"/>
</dbReference>
<dbReference type="InterPro" id="IPR016047">
    <property type="entry name" value="M23ase_b-sheet_dom"/>
</dbReference>
<feature type="region of interest" description="Disordered" evidence="3">
    <location>
        <begin position="249"/>
        <end position="299"/>
    </location>
</feature>
<feature type="compositionally biased region" description="Low complexity" evidence="3">
    <location>
        <begin position="273"/>
        <end position="285"/>
    </location>
</feature>
<evidence type="ECO:0000313" key="7">
    <source>
        <dbReference type="EMBL" id="ARP56809.1"/>
    </source>
</evidence>
<dbReference type="InterPro" id="IPR057309">
    <property type="entry name" value="PcsB_CC"/>
</dbReference>
<dbReference type="PANTHER" id="PTHR21666:SF270">
    <property type="entry name" value="MUREIN HYDROLASE ACTIVATOR ENVC"/>
    <property type="match status" value="1"/>
</dbReference>
<dbReference type="Proteomes" id="UP000194143">
    <property type="component" value="Chromosome"/>
</dbReference>
<dbReference type="RefSeq" id="WP_000726083.1">
    <property type="nucleotide sequence ID" value="NZ_CP015350.1"/>
</dbReference>
<dbReference type="InterPro" id="IPR050570">
    <property type="entry name" value="Cell_wall_metabolism_enzyme"/>
</dbReference>
<evidence type="ECO:0000256" key="1">
    <source>
        <dbReference type="ARBA" id="ARBA00022729"/>
    </source>
</evidence>
<evidence type="ECO:0000259" key="5">
    <source>
        <dbReference type="Pfam" id="PF01551"/>
    </source>
</evidence>
<dbReference type="Pfam" id="PF01551">
    <property type="entry name" value="Peptidase_M23"/>
    <property type="match status" value="1"/>
</dbReference>
<feature type="domain" description="M23ase beta-sheet core" evidence="5">
    <location>
        <begin position="315"/>
        <end position="407"/>
    </location>
</feature>
<evidence type="ECO:0000256" key="3">
    <source>
        <dbReference type="SAM" id="MobiDB-lite"/>
    </source>
</evidence>
<name>A0A1B1L306_BACTU</name>
<reference evidence="7 8" key="1">
    <citation type="submission" date="2017-04" db="EMBL/GenBank/DDBJ databases">
        <title>Complete Genome Sequence of Bacillus thuringiensis type Strain ATCC 10792.</title>
        <authorList>
            <person name="Oh D.-H."/>
            <person name="Park B.-J."/>
            <person name="Shuai W."/>
            <person name="Chelliah R."/>
        </authorList>
    </citation>
    <scope>NUCLEOTIDE SEQUENCE [LARGE SCALE GENOMIC DNA]</scope>
    <source>
        <strain evidence="7 8">ATCC 10792</strain>
    </source>
</reference>
<proteinExistence type="predicted"/>
<dbReference type="GeneID" id="67465913"/>
<dbReference type="GO" id="GO:0004222">
    <property type="term" value="F:metalloendopeptidase activity"/>
    <property type="evidence" value="ECO:0007669"/>
    <property type="project" value="TreeGrafter"/>
</dbReference>
<dbReference type="EMBL" id="CP021061">
    <property type="protein sequence ID" value="ARP56809.1"/>
    <property type="molecule type" value="Genomic_DNA"/>
</dbReference>
<keyword evidence="1 4" id="KW-0732">Signal</keyword>
<feature type="signal peptide" evidence="4">
    <location>
        <begin position="1"/>
        <end position="18"/>
    </location>
</feature>
<dbReference type="Gene3D" id="2.70.70.10">
    <property type="entry name" value="Glucose Permease (Domain IIA)"/>
    <property type="match status" value="1"/>
</dbReference>
<organism evidence="7 8">
    <name type="scientific">Bacillus thuringiensis</name>
    <dbReference type="NCBI Taxonomy" id="1428"/>
    <lineage>
        <taxon>Bacteria</taxon>
        <taxon>Bacillati</taxon>
        <taxon>Bacillota</taxon>
        <taxon>Bacilli</taxon>
        <taxon>Bacillales</taxon>
        <taxon>Bacillaceae</taxon>
        <taxon>Bacillus</taxon>
        <taxon>Bacillus cereus group</taxon>
    </lineage>
</organism>
<sequence length="424" mass="47110">MKKKFAAFSVLAAGTIFASPLLSPVYAETNQDKLSNIQSELEGKQSDLQNKSVEKEQIEKEIQELQKKIDELTTSINKNEAELNDTKKEISKTQQVITDKKKHIEQLQTNIDTRQEVIKQRLQSMQEKPRTNIITEVLTNSTNIADLVDNMYSVSLILNNDTDIVKKQTSDQNAVTTEKEAVEKKEQQLKESEQKLEQKQQELQNNQQQQQTLINDLHTKVAKVDSEIEGLEESKGILENQRQAVQKAIEEEKRAEEARKAEEARQAEEARKQQATKSAQATQAAPTPHDTNIGGFIKPAAGSKTSGFGVRSLDNHKGIDIAASGTVPIIAAADGVVIRSELSSSYGNVVYLSHRINGKTYTTVYAHMNSRSVSNGQTVKQGDQLGFMGNTGQSYGQHLHFELHLGEWNVGKTNAVDPSPYIGL</sequence>
<evidence type="ECO:0000256" key="2">
    <source>
        <dbReference type="SAM" id="Coils"/>
    </source>
</evidence>
<keyword evidence="2" id="KW-0175">Coiled coil</keyword>
<dbReference type="AlphaFoldDB" id="A0A1B1L306"/>
<dbReference type="CDD" id="cd12797">
    <property type="entry name" value="M23_peptidase"/>
    <property type="match status" value="1"/>
</dbReference>
<feature type="chain" id="PRO_5043143585" evidence="4">
    <location>
        <begin position="19"/>
        <end position="424"/>
    </location>
</feature>
<feature type="coiled-coil region" evidence="2">
    <location>
        <begin position="41"/>
        <end position="96"/>
    </location>
</feature>
<accession>A0A1B1L306</accession>
<dbReference type="FunFam" id="2.70.70.10:FF:000020">
    <property type="entry name" value="Peptidase, M23/M37 family"/>
    <property type="match status" value="1"/>
</dbReference>
<dbReference type="InterPro" id="IPR011055">
    <property type="entry name" value="Dup_hybrid_motif"/>
</dbReference>
<dbReference type="PANTHER" id="PTHR21666">
    <property type="entry name" value="PEPTIDASE-RELATED"/>
    <property type="match status" value="1"/>
</dbReference>
<keyword evidence="8" id="KW-1185">Reference proteome</keyword>
<dbReference type="SMR" id="A0A1B1L306"/>